<gene>
    <name evidence="2" type="ORF">FOMG_16480</name>
</gene>
<dbReference type="VEuPathDB" id="FungiDB:FOMG_16480"/>
<reference evidence="2" key="2">
    <citation type="submission" date="2012-05" db="EMBL/GenBank/DDBJ databases">
        <title>Annotation of the Genome Sequence of Fusarium oxysporum f. sp. melonis 26406.</title>
        <authorList>
            <consortium name="The Broad Institute Genomics Platform"/>
            <person name="Ma L.-J."/>
            <person name="Corby-Kistler H."/>
            <person name="Broz K."/>
            <person name="Gale L.R."/>
            <person name="Jonkers W."/>
            <person name="O'Donnell K."/>
            <person name="Ploetz R."/>
            <person name="Steinberg C."/>
            <person name="Schwartz D.C."/>
            <person name="VanEtten H."/>
            <person name="Zhou S."/>
            <person name="Young S.K."/>
            <person name="Zeng Q."/>
            <person name="Gargeya S."/>
            <person name="Fitzgerald M."/>
            <person name="Abouelleil A."/>
            <person name="Alvarado L."/>
            <person name="Chapman S.B."/>
            <person name="Gainer-Dewar J."/>
            <person name="Goldberg J."/>
            <person name="Griggs A."/>
            <person name="Gujja S."/>
            <person name="Hansen M."/>
            <person name="Howarth C."/>
            <person name="Imamovic A."/>
            <person name="Ireland A."/>
            <person name="Larimer J."/>
            <person name="McCowan C."/>
            <person name="Murphy C."/>
            <person name="Pearson M."/>
            <person name="Poon T.W."/>
            <person name="Priest M."/>
            <person name="Roberts A."/>
            <person name="Saif S."/>
            <person name="Shea T."/>
            <person name="Sykes S."/>
            <person name="Wortman J."/>
            <person name="Nusbaum C."/>
            <person name="Birren B."/>
        </authorList>
    </citation>
    <scope>NUCLEOTIDE SEQUENCE</scope>
    <source>
        <strain evidence="2">26406</strain>
    </source>
</reference>
<dbReference type="Proteomes" id="UP000030703">
    <property type="component" value="Unassembled WGS sequence"/>
</dbReference>
<dbReference type="EMBL" id="JH659353">
    <property type="protein sequence ID" value="EXK27042.1"/>
    <property type="molecule type" value="Genomic_DNA"/>
</dbReference>
<dbReference type="AlphaFoldDB" id="W9ZET1"/>
<sequence length="152" mass="16175">MNFACGLGIRYEASVLNKVPLNTTVPTGSRAPDVLIRGPGSWTILIFVGYHAKTANLISALRDNLSRNPKQRAKMLRLATLIVSPVGNAWAAFDGAAVGGLYFDSDGSAHSKYDVSLTSGTIAIIHPDGIIGLATGLEEGEKATEYLDRIFI</sequence>
<organism evidence="2">
    <name type="scientific">Fusarium oxysporum f. sp. melonis 26406</name>
    <dbReference type="NCBI Taxonomy" id="1089452"/>
    <lineage>
        <taxon>Eukaryota</taxon>
        <taxon>Fungi</taxon>
        <taxon>Dikarya</taxon>
        <taxon>Ascomycota</taxon>
        <taxon>Pezizomycotina</taxon>
        <taxon>Sordariomycetes</taxon>
        <taxon>Hypocreomycetidae</taxon>
        <taxon>Hypocreales</taxon>
        <taxon>Nectriaceae</taxon>
        <taxon>Fusarium</taxon>
        <taxon>Fusarium oxysporum species complex</taxon>
    </lineage>
</organism>
<name>W9ZET1_FUSOX</name>
<dbReference type="Gene3D" id="3.40.30.20">
    <property type="match status" value="1"/>
</dbReference>
<accession>W9ZET1</accession>
<dbReference type="InterPro" id="IPR038220">
    <property type="entry name" value="PHOX_C_sf"/>
</dbReference>
<dbReference type="InterPro" id="IPR036249">
    <property type="entry name" value="Thioredoxin-like_sf"/>
</dbReference>
<keyword evidence="1" id="KW-0560">Oxidoreductase</keyword>
<protein>
    <submittedName>
        <fullName evidence="2">Uncharacterized protein</fullName>
    </submittedName>
</protein>
<reference evidence="2" key="1">
    <citation type="submission" date="2012-04" db="EMBL/GenBank/DDBJ databases">
        <title>The Genome Sequence of Fusarium oxysporum melonis.</title>
        <authorList>
            <consortium name="The Broad Institute Genome Sequencing Platform"/>
            <person name="Ma L.-J."/>
            <person name="Gale L.R."/>
            <person name="Schwartz D.C."/>
            <person name="Zhou S."/>
            <person name="Corby-Kistler H."/>
            <person name="Young S.K."/>
            <person name="Zeng Q."/>
            <person name="Gargeya S."/>
            <person name="Fitzgerald M."/>
            <person name="Haas B."/>
            <person name="Abouelleil A."/>
            <person name="Alvarado L."/>
            <person name="Arachchi H.M."/>
            <person name="Berlin A."/>
            <person name="Brown A."/>
            <person name="Chapman S.B."/>
            <person name="Chen Z."/>
            <person name="Dunbar C."/>
            <person name="Freedman E."/>
            <person name="Gearin G."/>
            <person name="Goldberg J."/>
            <person name="Griggs A."/>
            <person name="Gujja S."/>
            <person name="Heiman D."/>
            <person name="Howarth C."/>
            <person name="Larson L."/>
            <person name="Lui A."/>
            <person name="MacDonald P.J.P."/>
            <person name="Montmayeur A."/>
            <person name="Murphy C."/>
            <person name="Neiman D."/>
            <person name="Pearson M."/>
            <person name="Priest M."/>
            <person name="Roberts A."/>
            <person name="Saif S."/>
            <person name="Shea T."/>
            <person name="Shenoy N."/>
            <person name="Sisk P."/>
            <person name="Stolte C."/>
            <person name="Sykes S."/>
            <person name="Wortman J."/>
            <person name="Nusbaum C."/>
            <person name="Birren B."/>
        </authorList>
    </citation>
    <scope>NUCLEOTIDE SEQUENCE</scope>
    <source>
        <strain evidence="2">26406</strain>
    </source>
</reference>
<evidence type="ECO:0000256" key="1">
    <source>
        <dbReference type="ARBA" id="ARBA00023002"/>
    </source>
</evidence>
<proteinExistence type="predicted"/>
<dbReference type="HOGENOM" id="CLU_1722452_0_0_1"/>
<evidence type="ECO:0000313" key="2">
    <source>
        <dbReference type="EMBL" id="EXK27042.1"/>
    </source>
</evidence>
<dbReference type="SUPFAM" id="SSF52833">
    <property type="entry name" value="Thioredoxin-like"/>
    <property type="match status" value="1"/>
</dbReference>
<dbReference type="GO" id="GO:0016491">
    <property type="term" value="F:oxidoreductase activity"/>
    <property type="evidence" value="ECO:0007669"/>
    <property type="project" value="UniProtKB-KW"/>
</dbReference>